<name>A0A0M3I2G2_ASCLU</name>
<dbReference type="SUPFAM" id="SSF53822">
    <property type="entry name" value="Periplasmic binding protein-like I"/>
    <property type="match status" value="1"/>
</dbReference>
<comment type="subcellular location">
    <subcellularLocation>
        <location evidence="1">Membrane</location>
    </subcellularLocation>
</comment>
<dbReference type="GO" id="GO:0016020">
    <property type="term" value="C:membrane"/>
    <property type="evidence" value="ECO:0007669"/>
    <property type="project" value="UniProtKB-SubCell"/>
</dbReference>
<dbReference type="InterPro" id="IPR001828">
    <property type="entry name" value="ANF_lig-bd_rcpt"/>
</dbReference>
<dbReference type="InterPro" id="IPR028082">
    <property type="entry name" value="Peripla_BP_I"/>
</dbReference>
<proteinExistence type="predicted"/>
<keyword evidence="6" id="KW-1185">Reference proteome</keyword>
<accession>A0A0M3I2G2</accession>
<keyword evidence="4" id="KW-0472">Membrane</keyword>
<evidence type="ECO:0000256" key="4">
    <source>
        <dbReference type="ARBA" id="ARBA00023136"/>
    </source>
</evidence>
<reference evidence="7" key="1">
    <citation type="submission" date="2017-02" db="UniProtKB">
        <authorList>
            <consortium name="WormBaseParasite"/>
        </authorList>
    </citation>
    <scope>IDENTIFICATION</scope>
</reference>
<keyword evidence="2" id="KW-0812">Transmembrane</keyword>
<keyword evidence="3" id="KW-1133">Transmembrane helix</keyword>
<feature type="domain" description="Receptor ligand binding region" evidence="5">
    <location>
        <begin position="5"/>
        <end position="170"/>
    </location>
</feature>
<dbReference type="Gene3D" id="3.40.50.2300">
    <property type="match status" value="1"/>
</dbReference>
<sequence>MVKVRQLPHNTEDFQPFLKYIRKIRENNVIVQSKNISTIFTFLQQASLLNMTESRYSYIFTNPDVALLGDFFNDANGVFQCNITGVQLVKTDPSMKTELALTMDAVDAIGAALIKLRLLDQNPVPSPLLCDANDIWIHGEAMNRAIRDVSLDSASTGKLMFTTNGQRSEFLIDGMGRINGEIVKVG</sequence>
<evidence type="ECO:0000256" key="3">
    <source>
        <dbReference type="ARBA" id="ARBA00022989"/>
    </source>
</evidence>
<evidence type="ECO:0000256" key="2">
    <source>
        <dbReference type="ARBA" id="ARBA00022692"/>
    </source>
</evidence>
<evidence type="ECO:0000259" key="5">
    <source>
        <dbReference type="Pfam" id="PF01094"/>
    </source>
</evidence>
<dbReference type="Proteomes" id="UP000036681">
    <property type="component" value="Unplaced"/>
</dbReference>
<dbReference type="Pfam" id="PF01094">
    <property type="entry name" value="ANF_receptor"/>
    <property type="match status" value="1"/>
</dbReference>
<organism evidence="6 7">
    <name type="scientific">Ascaris lumbricoides</name>
    <name type="common">Giant roundworm</name>
    <dbReference type="NCBI Taxonomy" id="6252"/>
    <lineage>
        <taxon>Eukaryota</taxon>
        <taxon>Metazoa</taxon>
        <taxon>Ecdysozoa</taxon>
        <taxon>Nematoda</taxon>
        <taxon>Chromadorea</taxon>
        <taxon>Rhabditida</taxon>
        <taxon>Spirurina</taxon>
        <taxon>Ascaridomorpha</taxon>
        <taxon>Ascaridoidea</taxon>
        <taxon>Ascarididae</taxon>
        <taxon>Ascaris</taxon>
    </lineage>
</organism>
<dbReference type="AlphaFoldDB" id="A0A0M3I2G2"/>
<evidence type="ECO:0000313" key="6">
    <source>
        <dbReference type="Proteomes" id="UP000036681"/>
    </source>
</evidence>
<evidence type="ECO:0000256" key="1">
    <source>
        <dbReference type="ARBA" id="ARBA00004370"/>
    </source>
</evidence>
<protein>
    <submittedName>
        <fullName evidence="7">ANF_receptor domain-containing protein</fullName>
    </submittedName>
</protein>
<dbReference type="WBParaSite" id="ALUE_0001068001-mRNA-1">
    <property type="protein sequence ID" value="ALUE_0001068001-mRNA-1"/>
    <property type="gene ID" value="ALUE_0001068001"/>
</dbReference>
<evidence type="ECO:0000313" key="7">
    <source>
        <dbReference type="WBParaSite" id="ALUE_0001068001-mRNA-1"/>
    </source>
</evidence>